<organism evidence="3">
    <name type="scientific">Caenorhabditis brenneri</name>
    <name type="common">Nematode worm</name>
    <dbReference type="NCBI Taxonomy" id="135651"/>
    <lineage>
        <taxon>Eukaryota</taxon>
        <taxon>Metazoa</taxon>
        <taxon>Ecdysozoa</taxon>
        <taxon>Nematoda</taxon>
        <taxon>Chromadorea</taxon>
        <taxon>Rhabditida</taxon>
        <taxon>Rhabditina</taxon>
        <taxon>Rhabditomorpha</taxon>
        <taxon>Rhabditoidea</taxon>
        <taxon>Rhabditidae</taxon>
        <taxon>Peloderinae</taxon>
        <taxon>Caenorhabditis</taxon>
    </lineage>
</organism>
<sequence>MSSNEKLMSEYDNVSTIESSKTDKKTEKEKKPSPTPEKQSEGKKSKKEKPSPTTAIEKPKSQIATKSKKPKRELTDSEYERFIEYEELRKAVKLPPFIAYNSHKRIQFEMEVTPKQLLVNPDKPFQLTVKSMVKETYHGDREKQEVIVEVDSILFKLLNPIRQFGLKSQFFRVMKSGETLKLGIVLKTPKEMVSLKAGGNSHT</sequence>
<protein>
    <submittedName>
        <fullName evidence="2">Uncharacterized protein</fullName>
    </submittedName>
</protein>
<feature type="region of interest" description="Disordered" evidence="1">
    <location>
        <begin position="1"/>
        <end position="72"/>
    </location>
</feature>
<accession>G0NIS1</accession>
<keyword evidence="3" id="KW-1185">Reference proteome</keyword>
<evidence type="ECO:0000313" key="3">
    <source>
        <dbReference type="Proteomes" id="UP000008068"/>
    </source>
</evidence>
<proteinExistence type="predicted"/>
<dbReference type="AlphaFoldDB" id="G0NIS1"/>
<gene>
    <name evidence="2" type="ORF">CAEBREN_21365</name>
</gene>
<dbReference type="OrthoDB" id="5907616at2759"/>
<dbReference type="InParanoid" id="G0NIS1"/>
<name>G0NIS1_CAEBE</name>
<evidence type="ECO:0000256" key="1">
    <source>
        <dbReference type="SAM" id="MobiDB-lite"/>
    </source>
</evidence>
<reference evidence="3" key="1">
    <citation type="submission" date="2011-07" db="EMBL/GenBank/DDBJ databases">
        <authorList>
            <consortium name="Caenorhabditis brenneri Sequencing and Analysis Consortium"/>
            <person name="Wilson R.K."/>
        </authorList>
    </citation>
    <scope>NUCLEOTIDE SEQUENCE [LARGE SCALE GENOMIC DNA]</scope>
    <source>
        <strain evidence="3">PB2801</strain>
    </source>
</reference>
<dbReference type="EMBL" id="GL379892">
    <property type="protein sequence ID" value="EGT31973.1"/>
    <property type="molecule type" value="Genomic_DNA"/>
</dbReference>
<evidence type="ECO:0000313" key="2">
    <source>
        <dbReference type="EMBL" id="EGT31973.1"/>
    </source>
</evidence>
<dbReference type="Proteomes" id="UP000008068">
    <property type="component" value="Unassembled WGS sequence"/>
</dbReference>
<dbReference type="HOGENOM" id="CLU_1349951_0_0_1"/>
<feature type="compositionally biased region" description="Basic and acidic residues" evidence="1">
    <location>
        <begin position="20"/>
        <end position="43"/>
    </location>
</feature>